<name>A0A1I2WZB7_9ACTN</name>
<evidence type="ECO:0000313" key="1">
    <source>
        <dbReference type="EMBL" id="SFH06532.1"/>
    </source>
</evidence>
<accession>A0A1I2WZB7</accession>
<proteinExistence type="predicted"/>
<sequence>MRGRTCSLEELDSADVALDHAGAVGQGESGGDGIDVLAEDADEGADRPQVAAFGLPDPLAQQVVAAVTERPAKARARSQALVMSGQARRTYSRAWVLAVGGSHVRSSPRRRAISLSG</sequence>
<dbReference type="EMBL" id="FONR01000041">
    <property type="protein sequence ID" value="SFH06532.1"/>
    <property type="molecule type" value="Genomic_DNA"/>
</dbReference>
<dbReference type="Proteomes" id="UP000181942">
    <property type="component" value="Unassembled WGS sequence"/>
</dbReference>
<organism evidence="1 2">
    <name type="scientific">Streptomyces mirabilis</name>
    <dbReference type="NCBI Taxonomy" id="68239"/>
    <lineage>
        <taxon>Bacteria</taxon>
        <taxon>Bacillati</taxon>
        <taxon>Actinomycetota</taxon>
        <taxon>Actinomycetes</taxon>
        <taxon>Kitasatosporales</taxon>
        <taxon>Streptomycetaceae</taxon>
        <taxon>Streptomyces</taxon>
    </lineage>
</organism>
<evidence type="ECO:0000313" key="2">
    <source>
        <dbReference type="Proteomes" id="UP000181942"/>
    </source>
</evidence>
<reference evidence="1 2" key="1">
    <citation type="submission" date="2016-10" db="EMBL/GenBank/DDBJ databases">
        <authorList>
            <person name="de Groot N.N."/>
        </authorList>
    </citation>
    <scope>NUCLEOTIDE SEQUENCE [LARGE SCALE GENOMIC DNA]</scope>
    <source>
        <strain evidence="1 2">OK461</strain>
    </source>
</reference>
<protein>
    <submittedName>
        <fullName evidence="1">Uncharacterized protein</fullName>
    </submittedName>
</protein>
<gene>
    <name evidence="1" type="ORF">SAMN02787118_14133</name>
</gene>
<dbReference type="AlphaFoldDB" id="A0A1I2WZB7"/>